<evidence type="ECO:0000313" key="2">
    <source>
        <dbReference type="EMBL" id="GAT48596.1"/>
    </source>
</evidence>
<feature type="compositionally biased region" description="Pro residues" evidence="1">
    <location>
        <begin position="167"/>
        <end position="176"/>
    </location>
</feature>
<proteinExistence type="predicted"/>
<organism evidence="2 3">
    <name type="scientific">Mycena chlorophos</name>
    <name type="common">Agaric fungus</name>
    <name type="synonym">Agaricus chlorophos</name>
    <dbReference type="NCBI Taxonomy" id="658473"/>
    <lineage>
        <taxon>Eukaryota</taxon>
        <taxon>Fungi</taxon>
        <taxon>Dikarya</taxon>
        <taxon>Basidiomycota</taxon>
        <taxon>Agaricomycotina</taxon>
        <taxon>Agaricomycetes</taxon>
        <taxon>Agaricomycetidae</taxon>
        <taxon>Agaricales</taxon>
        <taxon>Marasmiineae</taxon>
        <taxon>Mycenaceae</taxon>
        <taxon>Mycena</taxon>
    </lineage>
</organism>
<feature type="region of interest" description="Disordered" evidence="1">
    <location>
        <begin position="150"/>
        <end position="176"/>
    </location>
</feature>
<feature type="compositionally biased region" description="Basic and acidic residues" evidence="1">
    <location>
        <begin position="353"/>
        <end position="363"/>
    </location>
</feature>
<sequence>MSATYSRNTPAHFSAAAVVPSRSRLIHDSRFVEVPGQLIDKARACIDFVRLAFPGRAEFMYQVLVHCLTFFVTLGPYAHIVSFYHEIVDGFRDLLIKADQIPRFVGDSLLIEAHNFWDELYFFAGAGPRGSPRPRPPSVGRTRLFRNAQAAARRSPGSRAHRAFPTVPAPYVPSPGPHDVRRLLNYADVEMPPAPAPSSSSASTSPPPLITASNSSQASISSSNHARAGFYLTILASLLKAVLDRTLMWINLLQPLSTLANVASAAASAPVPAPNSASVAVPPPVSSATSVAQSTPTVVGGTPLATGGPVAAPAHAASAMGSIGVQVSTHAVAPGASGSGEAPRPKRKYTKKSAAERASDKLSARLGARFGDEPHAGPSSSNTPA</sequence>
<dbReference type="EMBL" id="DF844698">
    <property type="protein sequence ID" value="GAT48596.1"/>
    <property type="molecule type" value="Genomic_DNA"/>
</dbReference>
<keyword evidence="3" id="KW-1185">Reference proteome</keyword>
<feature type="region of interest" description="Disordered" evidence="1">
    <location>
        <begin position="333"/>
        <end position="385"/>
    </location>
</feature>
<name>A0ABQ0LFG8_MYCCL</name>
<accession>A0ABQ0LFG8</accession>
<gene>
    <name evidence="2" type="ORF">MCHLO_05978</name>
</gene>
<feature type="region of interest" description="Disordered" evidence="1">
    <location>
        <begin position="191"/>
        <end position="216"/>
    </location>
</feature>
<feature type="region of interest" description="Disordered" evidence="1">
    <location>
        <begin position="271"/>
        <end position="296"/>
    </location>
</feature>
<reference evidence="2" key="1">
    <citation type="submission" date="2014-09" db="EMBL/GenBank/DDBJ databases">
        <title>Genome sequence of the luminous mushroom Mycena chlorophos for searching fungal bioluminescence genes.</title>
        <authorList>
            <person name="Tanaka Y."/>
            <person name="Kasuga D."/>
            <person name="Oba Y."/>
            <person name="Hase S."/>
            <person name="Sato K."/>
            <person name="Oba Y."/>
            <person name="Sakakibara Y."/>
        </authorList>
    </citation>
    <scope>NUCLEOTIDE SEQUENCE</scope>
</reference>
<protein>
    <submittedName>
        <fullName evidence="2">Uncharacterized protein</fullName>
    </submittedName>
</protein>
<evidence type="ECO:0000256" key="1">
    <source>
        <dbReference type="SAM" id="MobiDB-lite"/>
    </source>
</evidence>
<evidence type="ECO:0000313" key="3">
    <source>
        <dbReference type="Proteomes" id="UP000815677"/>
    </source>
</evidence>
<dbReference type="Proteomes" id="UP000815677">
    <property type="component" value="Unassembled WGS sequence"/>
</dbReference>